<keyword evidence="2" id="KW-1185">Reference proteome</keyword>
<dbReference type="EMBL" id="JACXVP010000003">
    <property type="protein sequence ID" value="KAG5615084.1"/>
    <property type="molecule type" value="Genomic_DNA"/>
</dbReference>
<dbReference type="AlphaFoldDB" id="A0A9J5ZST9"/>
<comment type="caution">
    <text evidence="1">The sequence shown here is derived from an EMBL/GenBank/DDBJ whole genome shotgun (WGS) entry which is preliminary data.</text>
</comment>
<protein>
    <submittedName>
        <fullName evidence="1">Uncharacterized protein</fullName>
    </submittedName>
</protein>
<sequence length="123" mass="13968">MGSPPCACPTVSARSVPRGDEAYIRIPGRVDQPITMPDRHSRVPAQLENQTWKRLSSGGLECPLVNLYQQHVGKVNRHSFYQCCNHDRYVPCELIVSFCRRHPITHQHPEELGHKIQCGLLDT</sequence>
<proteinExistence type="predicted"/>
<reference evidence="1 2" key="1">
    <citation type="submission" date="2020-09" db="EMBL/GenBank/DDBJ databases">
        <title>De no assembly of potato wild relative species, Solanum commersonii.</title>
        <authorList>
            <person name="Cho K."/>
        </authorList>
    </citation>
    <scope>NUCLEOTIDE SEQUENCE [LARGE SCALE GENOMIC DNA]</scope>
    <source>
        <strain evidence="1">LZ3.2</strain>
        <tissue evidence="1">Leaf</tissue>
    </source>
</reference>
<dbReference type="Proteomes" id="UP000824120">
    <property type="component" value="Chromosome 3"/>
</dbReference>
<accession>A0A9J5ZST9</accession>
<name>A0A9J5ZST9_SOLCO</name>
<evidence type="ECO:0000313" key="2">
    <source>
        <dbReference type="Proteomes" id="UP000824120"/>
    </source>
</evidence>
<gene>
    <name evidence="1" type="ORF">H5410_014908</name>
</gene>
<evidence type="ECO:0000313" key="1">
    <source>
        <dbReference type="EMBL" id="KAG5615084.1"/>
    </source>
</evidence>
<organism evidence="1 2">
    <name type="scientific">Solanum commersonii</name>
    <name type="common">Commerson's wild potato</name>
    <name type="synonym">Commerson's nightshade</name>
    <dbReference type="NCBI Taxonomy" id="4109"/>
    <lineage>
        <taxon>Eukaryota</taxon>
        <taxon>Viridiplantae</taxon>
        <taxon>Streptophyta</taxon>
        <taxon>Embryophyta</taxon>
        <taxon>Tracheophyta</taxon>
        <taxon>Spermatophyta</taxon>
        <taxon>Magnoliopsida</taxon>
        <taxon>eudicotyledons</taxon>
        <taxon>Gunneridae</taxon>
        <taxon>Pentapetalae</taxon>
        <taxon>asterids</taxon>
        <taxon>lamiids</taxon>
        <taxon>Solanales</taxon>
        <taxon>Solanaceae</taxon>
        <taxon>Solanoideae</taxon>
        <taxon>Solaneae</taxon>
        <taxon>Solanum</taxon>
    </lineage>
</organism>